<evidence type="ECO:0000256" key="1">
    <source>
        <dbReference type="SAM" id="Phobius"/>
    </source>
</evidence>
<keyword evidence="1" id="KW-0472">Membrane</keyword>
<keyword evidence="1" id="KW-1133">Transmembrane helix</keyword>
<sequence length="147" mass="15633">MQWLFLPVLALIAGSLIPVQAAANAVLSKSLNGVIFSALTLFFVGFCFVGCFALFNKAPFPTLESFMKTPLFSYGGGIIVATYVLSITFLAPRMGVGNAICFIVTGQIIAAVIIDHFGLMGSIQTSINYQRTLGVAIMVVGLFLARS</sequence>
<feature type="signal peptide" evidence="2">
    <location>
        <begin position="1"/>
        <end position="21"/>
    </location>
</feature>
<dbReference type="PANTHER" id="PTHR34821:SF2">
    <property type="entry name" value="INNER MEMBRANE PROTEIN YDCZ"/>
    <property type="match status" value="1"/>
</dbReference>
<dbReference type="RefSeq" id="WP_354009991.1">
    <property type="nucleotide sequence ID" value="NZ_JBEWTA010000001.1"/>
</dbReference>
<dbReference type="PANTHER" id="PTHR34821">
    <property type="entry name" value="INNER MEMBRANE PROTEIN YDCZ"/>
    <property type="match status" value="1"/>
</dbReference>
<protein>
    <submittedName>
        <fullName evidence="3">Transporter family-2 protein</fullName>
    </submittedName>
</protein>
<evidence type="ECO:0000313" key="3">
    <source>
        <dbReference type="EMBL" id="MET4755579.1"/>
    </source>
</evidence>
<feature type="chain" id="PRO_5046475266" evidence="2">
    <location>
        <begin position="22"/>
        <end position="147"/>
    </location>
</feature>
<proteinExistence type="predicted"/>
<dbReference type="Proteomes" id="UP001549366">
    <property type="component" value="Unassembled WGS sequence"/>
</dbReference>
<name>A0ABV2SEP3_9GAMM</name>
<feature type="transmembrane region" description="Helical" evidence="1">
    <location>
        <begin position="129"/>
        <end position="145"/>
    </location>
</feature>
<reference evidence="3 4" key="1">
    <citation type="submission" date="2024-06" db="EMBL/GenBank/DDBJ databases">
        <title>Genomic Encyclopedia of Type Strains, Phase V (KMG-V): Genome sequencing to study the core and pangenomes of soil and plant-associated prokaryotes.</title>
        <authorList>
            <person name="Whitman W."/>
        </authorList>
    </citation>
    <scope>NUCLEOTIDE SEQUENCE [LARGE SCALE GENOMIC DNA]</scope>
    <source>
        <strain evidence="3 4">NE40</strain>
    </source>
</reference>
<comment type="caution">
    <text evidence="3">The sequence shown here is derived from an EMBL/GenBank/DDBJ whole genome shotgun (WGS) entry which is preliminary data.</text>
</comment>
<keyword evidence="1" id="KW-0812">Transmembrane</keyword>
<evidence type="ECO:0000313" key="4">
    <source>
        <dbReference type="Proteomes" id="UP001549366"/>
    </source>
</evidence>
<keyword evidence="2" id="KW-0732">Signal</keyword>
<gene>
    <name evidence="3" type="ORF">V5J35_000771</name>
</gene>
<organism evidence="3 4">
    <name type="scientific">Endozoicomonas lisbonensis</name>
    <dbReference type="NCBI Taxonomy" id="3120522"/>
    <lineage>
        <taxon>Bacteria</taxon>
        <taxon>Pseudomonadati</taxon>
        <taxon>Pseudomonadota</taxon>
        <taxon>Gammaproteobacteria</taxon>
        <taxon>Oceanospirillales</taxon>
        <taxon>Endozoicomonadaceae</taxon>
        <taxon>Endozoicomonas</taxon>
    </lineage>
</organism>
<dbReference type="Pfam" id="PF04657">
    <property type="entry name" value="DMT_YdcZ"/>
    <property type="match status" value="1"/>
</dbReference>
<dbReference type="InterPro" id="IPR006750">
    <property type="entry name" value="YdcZ"/>
</dbReference>
<accession>A0ABV2SEP3</accession>
<evidence type="ECO:0000256" key="2">
    <source>
        <dbReference type="SAM" id="SignalP"/>
    </source>
</evidence>
<feature type="transmembrane region" description="Helical" evidence="1">
    <location>
        <begin position="71"/>
        <end position="90"/>
    </location>
</feature>
<feature type="transmembrane region" description="Helical" evidence="1">
    <location>
        <begin position="31"/>
        <end position="55"/>
    </location>
</feature>
<feature type="transmembrane region" description="Helical" evidence="1">
    <location>
        <begin position="96"/>
        <end position="117"/>
    </location>
</feature>
<keyword evidence="4" id="KW-1185">Reference proteome</keyword>
<dbReference type="EMBL" id="JBEWTB010000002">
    <property type="protein sequence ID" value="MET4755579.1"/>
    <property type="molecule type" value="Genomic_DNA"/>
</dbReference>